<dbReference type="AlphaFoldDB" id="L8GJB4"/>
<protein>
    <submittedName>
        <fullName evidence="1">Uncharacterized protein</fullName>
    </submittedName>
</protein>
<evidence type="ECO:0000313" key="1">
    <source>
        <dbReference type="EMBL" id="ELR13135.1"/>
    </source>
</evidence>
<dbReference type="Proteomes" id="UP000011083">
    <property type="component" value="Unassembled WGS sequence"/>
</dbReference>
<accession>L8GJB4</accession>
<name>L8GJB4_ACACF</name>
<gene>
    <name evidence="1" type="ORF">ACA1_301370</name>
</gene>
<dbReference type="GeneID" id="14913668"/>
<evidence type="ECO:0000313" key="2">
    <source>
        <dbReference type="Proteomes" id="UP000011083"/>
    </source>
</evidence>
<dbReference type="VEuPathDB" id="AmoebaDB:ACA1_301370"/>
<dbReference type="EMBL" id="KB008101">
    <property type="protein sequence ID" value="ELR13135.1"/>
    <property type="molecule type" value="Genomic_DNA"/>
</dbReference>
<keyword evidence="2" id="KW-1185">Reference proteome</keyword>
<reference evidence="1 2" key="1">
    <citation type="journal article" date="2013" name="Genome Biol.">
        <title>Genome of Acanthamoeba castellanii highlights extensive lateral gene transfer and early evolution of tyrosine kinase signaling.</title>
        <authorList>
            <person name="Clarke M."/>
            <person name="Lohan A.J."/>
            <person name="Liu B."/>
            <person name="Lagkouvardos I."/>
            <person name="Roy S."/>
            <person name="Zafar N."/>
            <person name="Bertelli C."/>
            <person name="Schilde C."/>
            <person name="Kianianmomeni A."/>
            <person name="Burglin T.R."/>
            <person name="Frech C."/>
            <person name="Turcotte B."/>
            <person name="Kopec K.O."/>
            <person name="Synnott J.M."/>
            <person name="Choo C."/>
            <person name="Paponov I."/>
            <person name="Finkler A."/>
            <person name="Soon Heng Tan C."/>
            <person name="Hutchins A.P."/>
            <person name="Weinmeier T."/>
            <person name="Rattei T."/>
            <person name="Chu J.S."/>
            <person name="Gimenez G."/>
            <person name="Irimia M."/>
            <person name="Rigden D.J."/>
            <person name="Fitzpatrick D.A."/>
            <person name="Lorenzo-Morales J."/>
            <person name="Bateman A."/>
            <person name="Chiu C.H."/>
            <person name="Tang P."/>
            <person name="Hegemann P."/>
            <person name="Fromm H."/>
            <person name="Raoult D."/>
            <person name="Greub G."/>
            <person name="Miranda-Saavedra D."/>
            <person name="Chen N."/>
            <person name="Nash P."/>
            <person name="Ginger M.L."/>
            <person name="Horn M."/>
            <person name="Schaap P."/>
            <person name="Caler L."/>
            <person name="Loftus B."/>
        </authorList>
    </citation>
    <scope>NUCLEOTIDE SEQUENCE [LARGE SCALE GENOMIC DNA]</scope>
    <source>
        <strain evidence="1 2">Neff</strain>
    </source>
</reference>
<proteinExistence type="predicted"/>
<dbReference type="RefSeq" id="XP_004335148.1">
    <property type="nucleotide sequence ID" value="XM_004335100.1"/>
</dbReference>
<organism evidence="1 2">
    <name type="scientific">Acanthamoeba castellanii (strain ATCC 30010 / Neff)</name>
    <dbReference type="NCBI Taxonomy" id="1257118"/>
    <lineage>
        <taxon>Eukaryota</taxon>
        <taxon>Amoebozoa</taxon>
        <taxon>Discosea</taxon>
        <taxon>Longamoebia</taxon>
        <taxon>Centramoebida</taxon>
        <taxon>Acanthamoebidae</taxon>
        <taxon>Acanthamoeba</taxon>
    </lineage>
</organism>
<sequence length="251" mass="28075">MWDQFISGCMMLLMGSTNTEAIEAKLMSEDPLIQVVMDYTSQFLGFVEAINTHKMIEGQHFAISDAIPTEKYIKLSQKEQVKCMERSIANVYKAVDCRLVPHVRQLLRCPEADGVMVLQDTTSSLLSDNLSSTSAVTLAELVHDFLAKIYSSSSPLAFRWRVNVDSFMLILNSQGLAISTAMILQFLPKYAAPNAEAGKDRIIRGMRDFFLDYADQVSPSNELCNQLASAFNDILESKYGLTPMFAERNTT</sequence>
<dbReference type="KEGG" id="acan:ACA1_301370"/>